<keyword evidence="1" id="KW-0472">Membrane</keyword>
<keyword evidence="3" id="KW-1185">Reference proteome</keyword>
<dbReference type="Proteomes" id="UP001595935">
    <property type="component" value="Unassembled WGS sequence"/>
</dbReference>
<reference evidence="3" key="1">
    <citation type="journal article" date="2019" name="Int. J. Syst. Evol. Microbiol.">
        <title>The Global Catalogue of Microorganisms (GCM) 10K type strain sequencing project: providing services to taxonomists for standard genome sequencing and annotation.</title>
        <authorList>
            <consortium name="The Broad Institute Genomics Platform"/>
            <consortium name="The Broad Institute Genome Sequencing Center for Infectious Disease"/>
            <person name="Wu L."/>
            <person name="Ma J."/>
        </authorList>
    </citation>
    <scope>NUCLEOTIDE SEQUENCE [LARGE SCALE GENOMIC DNA]</scope>
    <source>
        <strain evidence="3">WYCCWR 13023</strain>
    </source>
</reference>
<comment type="caution">
    <text evidence="2">The sequence shown here is derived from an EMBL/GenBank/DDBJ whole genome shotgun (WGS) entry which is preliminary data.</text>
</comment>
<evidence type="ECO:0000313" key="3">
    <source>
        <dbReference type="Proteomes" id="UP001595935"/>
    </source>
</evidence>
<protein>
    <submittedName>
        <fullName evidence="2">Uncharacterized protein</fullName>
    </submittedName>
</protein>
<keyword evidence="1" id="KW-1133">Transmembrane helix</keyword>
<proteinExistence type="predicted"/>
<sequence length="42" mass="5176">MTQEDRMEIIRDNRVARLLWFTLGFLCAATITYFYMMYKYIS</sequence>
<keyword evidence="1" id="KW-0812">Transmembrane</keyword>
<feature type="transmembrane region" description="Helical" evidence="1">
    <location>
        <begin position="15"/>
        <end position="36"/>
    </location>
</feature>
<evidence type="ECO:0000313" key="2">
    <source>
        <dbReference type="EMBL" id="MFC4748750.1"/>
    </source>
</evidence>
<organism evidence="2 3">
    <name type="scientific">Flavobacterium branchiicola</name>
    <dbReference type="NCBI Taxonomy" id="1114875"/>
    <lineage>
        <taxon>Bacteria</taxon>
        <taxon>Pseudomonadati</taxon>
        <taxon>Bacteroidota</taxon>
        <taxon>Flavobacteriia</taxon>
        <taxon>Flavobacteriales</taxon>
        <taxon>Flavobacteriaceae</taxon>
        <taxon>Flavobacterium</taxon>
    </lineage>
</organism>
<name>A0ABV9PID6_9FLAO</name>
<gene>
    <name evidence="2" type="ORF">ACFO5S_14940</name>
</gene>
<dbReference type="EMBL" id="JBHSGV010000005">
    <property type="protein sequence ID" value="MFC4748750.1"/>
    <property type="molecule type" value="Genomic_DNA"/>
</dbReference>
<dbReference type="RefSeq" id="WP_262898993.1">
    <property type="nucleotide sequence ID" value="NZ_JAGYWA010000005.1"/>
</dbReference>
<evidence type="ECO:0000256" key="1">
    <source>
        <dbReference type="SAM" id="Phobius"/>
    </source>
</evidence>
<accession>A0ABV9PID6</accession>